<dbReference type="EMBL" id="OZ019898">
    <property type="protein sequence ID" value="CAK9229488.1"/>
    <property type="molecule type" value="Genomic_DNA"/>
</dbReference>
<dbReference type="PROSITE" id="PS50234">
    <property type="entry name" value="VWFA"/>
    <property type="match status" value="1"/>
</dbReference>
<dbReference type="InterPro" id="IPR002035">
    <property type="entry name" value="VWF_A"/>
</dbReference>
<evidence type="ECO:0000259" key="2">
    <source>
        <dbReference type="PROSITE" id="PS50234"/>
    </source>
</evidence>
<dbReference type="SMART" id="SM00327">
    <property type="entry name" value="VWA"/>
    <property type="match status" value="1"/>
</dbReference>
<feature type="domain" description="VWFA" evidence="2">
    <location>
        <begin position="1978"/>
        <end position="2174"/>
    </location>
</feature>
<dbReference type="SUPFAM" id="SSF53300">
    <property type="entry name" value="vWA-like"/>
    <property type="match status" value="1"/>
</dbReference>
<sequence length="2178" mass="243895">MLPASVRNFPQKQRMQRLKISVVEASENDLKIRPGFQANLPRMPRVVTSPCTTTACEEPEQSSREFASYRLTEGFHHAAILVATERPPTSRPRPYRETFKVQEFPGIVKQWEAENNLDLSSLEQKHFLLFLQCSESEAFREYGILMENLAKRQTDQRNKQYGLDTLVAEQEERALEIARRGVSAFLTQYYPWGEALLSDCMTGFSEDRQASRPSADSASSITSVGPESGAIGADSNSGLWQHVGNASNGELGMDTMTGEAFGSQLELEMCGLWIKGFRATSSESQLLFLGSEISFMASPTEAKTFPTIESLRKKECFIMSESKHSGIGPLGPVWHGREYCLQVSDNNEHTKELTIRFSTMEGQCEAGPVLICQPIFITLQQNHSYGGKPLRFKVKHGIKVHKVPESDPMKSWIASFADLLILDSLKKRAALVGFAIETCIRPILASHNPQIHGHLQSLIQAMMSGSFDEFSSSAHLSSKVVDCLQSEWTRIQSQGLPAYVEEMPPDREVIIACCAIYKKVRDAFHAKVAMMVRNNIVPHLRTKVRNDLDQEIKELEQHEKDEERLYIMNLRQNFSQKRSELPALSITGCSPKDRTTVGTITNRFRGFPDDSSIVINFTKEVMEKENVTWNMIELAPMKKDLDAVNLKQDHLLNPKFSSPHKLIDIDSRKTQLSKVVYLRSGQILVFIQQIVGEPLHDIYLSSKHGSDLSNTNPIRTFRKVIDILAFEEVSKFLAVYAQQTSSINIFRLDDTFYHLDWIGIQVSLNDYVGSSNLIWMEFVPGKGELVLVDDAQCVQVLELTQPAMFRPGKIQLPAPFCKACISADGACFITFSKTKANMNKTDKKTEDKDASKSPSLAQDYTDVEVHNSQNCAEACVLVLDVYRLDTMSHLKTMELGDIVVSDIKSLEAKMVWFGPQMHLLIHDSRRPELICSKLLEITSVSEVCQLAKVQNNVNGDQGGRSRPVQIDASSCPELDYVYHIFDKYSTSPPLAETHGKNVEHCLKLVLRDSMGLHDPTFKLGERCIHYMKHGIEKLQKEKGKDFSLFEISFVAQSFDAYITDLDNTHGLHMAKASTSFSNSPMGLWMQHLVCLVPIQIARAENNSLKPLVDGLQILPHLNYADALSLAELIRFGFYESVLESWVGDIKVISSMGKQSSGKSYLLNHLSGSLLDVAGGRCTDGVWMTICPTSSCLYVLLDFEGLGSFECSEQEDMLLSLLNAAISNITIFNKKDFHLDKETEAVFERFQSGVSLVKQDDKLFKGLFYMAIKDVDGADVEDLENEFYEKIAKICNKTQHNFLTKMYGGNVAIASMPPFHRPEFQESINQIAETVQGLHSHNQNGRSFNRDLKLVIAQISAKDWSPIDSKRVAFKITLLRRHLISVISSGCLADVAVVENHLINFDTKEPIPEFAPLHVDGEVFELVDTNVQMAPHENQVIGSILDPLRKSFELVVTRKGSDDERWHAAFQNFLIALAHRRKCRTLEWLSANTAGFQQDGDAQKLHLEALTLLADLQQQLSLCGSKCGRCFLRCILEHSHPGDHSCKGDHRCMQICTYCSNDDVDASASFILKSQVDGCSDLAGHEGPHDCKQKAHTCGMDCSYAGKTSNCNKNCSLKTRHEGEHKCNSRQHMCVEKCSLPACRNPCVTPIELGDHEQHACHEKMCPAKCTMPGCNRNCASANHFHDLEPRNHFLNQHFCENEHQCTEQCETPGLCEVRTEVVKKTCTYQGKRSTFEYEHVSEQNGNRKDCCIAIPPFKEHHDGPHSHTLNANVVHFCDTRCQACQYFCNLPFMHAGLHNTTHGNMRSVNFVSEVQDFEILDRKYTWGESGLAEMCMMYCKAQGRGHIHLTPCQKHNNGACAGKIMEGSARHETRKYGPDFDAPKDEFTHAAFWKHMRFKDPCSEDDQKQFALCNHQCPSSDHVSSAVGSSSASPAQQKISCCPEILWHAPIPKAKAQVSGTGYVTDDGHYFSCDHSKNMVNHVIFVIDRSSSMDMADCRPTLVKFSQSHANRLGSVYDAIVRFIRTRLAAGLDSMSVVLFDTTATTAFECRDMAENLTDQLLQYHPRGGTTYSCGIAEAEALLSRASKIPAIQRKSPTVIFLSDGGNNGGSNPVQLVKGMKQVEPKLVFHTIKFGSDSYNRILKDMASAGRGTFQVSLDEVQLSKSFEGLARSLRPKVAALM</sequence>
<evidence type="ECO:0000256" key="1">
    <source>
        <dbReference type="SAM" id="MobiDB-lite"/>
    </source>
</evidence>
<dbReference type="Proteomes" id="UP001497512">
    <property type="component" value="Chromosome 6"/>
</dbReference>
<dbReference type="Gene3D" id="3.40.50.300">
    <property type="entry name" value="P-loop containing nucleotide triphosphate hydrolases"/>
    <property type="match status" value="1"/>
</dbReference>
<dbReference type="Pfam" id="PF13519">
    <property type="entry name" value="VWA_2"/>
    <property type="match status" value="1"/>
</dbReference>
<organism evidence="3 4">
    <name type="scientific">Sphagnum troendelagicum</name>
    <dbReference type="NCBI Taxonomy" id="128251"/>
    <lineage>
        <taxon>Eukaryota</taxon>
        <taxon>Viridiplantae</taxon>
        <taxon>Streptophyta</taxon>
        <taxon>Embryophyta</taxon>
        <taxon>Bryophyta</taxon>
        <taxon>Sphagnophytina</taxon>
        <taxon>Sphagnopsida</taxon>
        <taxon>Sphagnales</taxon>
        <taxon>Sphagnaceae</taxon>
        <taxon>Sphagnum</taxon>
    </lineage>
</organism>
<accession>A0ABP0UTY6</accession>
<protein>
    <recommendedName>
        <fullName evidence="2">VWFA domain-containing protein</fullName>
    </recommendedName>
</protein>
<name>A0ABP0UTY6_9BRYO</name>
<keyword evidence="4" id="KW-1185">Reference proteome</keyword>
<feature type="region of interest" description="Disordered" evidence="1">
    <location>
        <begin position="208"/>
        <end position="227"/>
    </location>
</feature>
<dbReference type="SUPFAM" id="SSF52540">
    <property type="entry name" value="P-loop containing nucleoside triphosphate hydrolases"/>
    <property type="match status" value="1"/>
</dbReference>
<dbReference type="PANTHER" id="PTHR22796">
    <property type="entry name" value="URG4-RELATED"/>
    <property type="match status" value="1"/>
</dbReference>
<dbReference type="Gene3D" id="3.40.50.410">
    <property type="entry name" value="von Willebrand factor, type A domain"/>
    <property type="match status" value="1"/>
</dbReference>
<dbReference type="PANTHER" id="PTHR22796:SF1">
    <property type="entry name" value="VWFA DOMAIN-CONTAINING PROTEIN"/>
    <property type="match status" value="1"/>
</dbReference>
<proteinExistence type="predicted"/>
<dbReference type="InterPro" id="IPR027417">
    <property type="entry name" value="P-loop_NTPase"/>
</dbReference>
<evidence type="ECO:0000313" key="4">
    <source>
        <dbReference type="Proteomes" id="UP001497512"/>
    </source>
</evidence>
<feature type="compositionally biased region" description="Polar residues" evidence="1">
    <location>
        <begin position="211"/>
        <end position="225"/>
    </location>
</feature>
<gene>
    <name evidence="3" type="ORF">CSSPTR1EN2_LOCUS19758</name>
</gene>
<dbReference type="InterPro" id="IPR036465">
    <property type="entry name" value="vWFA_dom_sf"/>
</dbReference>
<reference evidence="3" key="1">
    <citation type="submission" date="2024-02" db="EMBL/GenBank/DDBJ databases">
        <authorList>
            <consortium name="ELIXIR-Norway"/>
            <consortium name="Elixir Norway"/>
        </authorList>
    </citation>
    <scope>NUCLEOTIDE SEQUENCE</scope>
</reference>
<dbReference type="CDD" id="cd00198">
    <property type="entry name" value="vWFA"/>
    <property type="match status" value="1"/>
</dbReference>
<evidence type="ECO:0000313" key="3">
    <source>
        <dbReference type="EMBL" id="CAK9229488.1"/>
    </source>
</evidence>